<dbReference type="EMBL" id="JAUYVH010000003">
    <property type="protein sequence ID" value="MDQ9170405.1"/>
    <property type="molecule type" value="Genomic_DNA"/>
</dbReference>
<comment type="caution">
    <text evidence="2">The sequence shown here is derived from an EMBL/GenBank/DDBJ whole genome shotgun (WGS) entry which is preliminary data.</text>
</comment>
<dbReference type="Pfam" id="PF13472">
    <property type="entry name" value="Lipase_GDSL_2"/>
    <property type="match status" value="1"/>
</dbReference>
<dbReference type="SUPFAM" id="SSF52266">
    <property type="entry name" value="SGNH hydrolase"/>
    <property type="match status" value="1"/>
</dbReference>
<proteinExistence type="predicted"/>
<gene>
    <name evidence="2" type="ORF">Q8A64_08265</name>
</gene>
<dbReference type="PANTHER" id="PTHR30383:SF5">
    <property type="entry name" value="SGNH HYDROLASE-TYPE ESTERASE DOMAIN-CONTAINING PROTEIN"/>
    <property type="match status" value="1"/>
</dbReference>
<dbReference type="RefSeq" id="WP_338436326.1">
    <property type="nucleotide sequence ID" value="NZ_JAUYVH010000003.1"/>
</dbReference>
<keyword evidence="3" id="KW-1185">Reference proteome</keyword>
<reference evidence="2 3" key="1">
    <citation type="submission" date="2023-08" db="EMBL/GenBank/DDBJ databases">
        <title>Oxalobacteraceae gen .nov., isolated from river sludge outside the plant.</title>
        <authorList>
            <person name="Zhao S.Y."/>
        </authorList>
    </citation>
    <scope>NUCLEOTIDE SEQUENCE [LARGE SCALE GENOMIC DNA]</scope>
    <source>
        <strain evidence="2 3">R-40</strain>
    </source>
</reference>
<dbReference type="InterPro" id="IPR051532">
    <property type="entry name" value="Ester_Hydrolysis_Enzymes"/>
</dbReference>
<name>A0ABU1BN34_9BURK</name>
<dbReference type="Gene3D" id="3.40.50.1110">
    <property type="entry name" value="SGNH hydrolase"/>
    <property type="match status" value="1"/>
</dbReference>
<feature type="domain" description="SGNH hydrolase-type esterase" evidence="1">
    <location>
        <begin position="11"/>
        <end position="185"/>
    </location>
</feature>
<dbReference type="PANTHER" id="PTHR30383">
    <property type="entry name" value="THIOESTERASE 1/PROTEASE 1/LYSOPHOSPHOLIPASE L1"/>
    <property type="match status" value="1"/>
</dbReference>
<accession>A0ABU1BN34</accession>
<organism evidence="2 3">
    <name type="scientific">Keguizhuia sedimenti</name>
    <dbReference type="NCBI Taxonomy" id="3064264"/>
    <lineage>
        <taxon>Bacteria</taxon>
        <taxon>Pseudomonadati</taxon>
        <taxon>Pseudomonadota</taxon>
        <taxon>Betaproteobacteria</taxon>
        <taxon>Burkholderiales</taxon>
        <taxon>Oxalobacteraceae</taxon>
        <taxon>Keguizhuia</taxon>
    </lineage>
</organism>
<evidence type="ECO:0000313" key="2">
    <source>
        <dbReference type="EMBL" id="MDQ9170405.1"/>
    </source>
</evidence>
<dbReference type="Proteomes" id="UP001225596">
    <property type="component" value="Unassembled WGS sequence"/>
</dbReference>
<protein>
    <submittedName>
        <fullName evidence="2">GDSL-type esterase/lipase family protein</fullName>
    </submittedName>
</protein>
<evidence type="ECO:0000313" key="3">
    <source>
        <dbReference type="Proteomes" id="UP001225596"/>
    </source>
</evidence>
<dbReference type="InterPro" id="IPR036514">
    <property type="entry name" value="SGNH_hydro_sf"/>
</dbReference>
<evidence type="ECO:0000259" key="1">
    <source>
        <dbReference type="Pfam" id="PF13472"/>
    </source>
</evidence>
<sequence length="202" mass="22663">MSSANDHRICFVGDSFTQGTCDPECRGWVGRVAAAGRTAGFDLTAYNLGVRRDTSRDVLARWLLECEVRFRFECAKYVVFSFGTNDTKIEEGKQRIERNESLANFRAILTPARSMYQCTVIGPVPVGDAAQNERVLELCSELERESAALGIPYLPVAQRLLTNTRWLDEVRSNDGSHPGAEGYAALAAMVLDWREWWFMRAG</sequence>
<dbReference type="InterPro" id="IPR013830">
    <property type="entry name" value="SGNH_hydro"/>
</dbReference>